<dbReference type="KEGG" id="mhor:MSHOH_2469"/>
<feature type="domain" description="Methyltransferase" evidence="1">
    <location>
        <begin position="35"/>
        <end position="143"/>
    </location>
</feature>
<name>A0A0E3SFB6_9EURY</name>
<dbReference type="Proteomes" id="UP000033101">
    <property type="component" value="Chromosome"/>
</dbReference>
<dbReference type="InterPro" id="IPR025714">
    <property type="entry name" value="Methyltranfer_dom"/>
</dbReference>
<keyword evidence="2" id="KW-0808">Transferase</keyword>
<dbReference type="CDD" id="cd02440">
    <property type="entry name" value="AdoMet_MTases"/>
    <property type="match status" value="1"/>
</dbReference>
<dbReference type="InterPro" id="IPR029063">
    <property type="entry name" value="SAM-dependent_MTases_sf"/>
</dbReference>
<dbReference type="STRING" id="1434110.MSHOH_2469"/>
<dbReference type="HOGENOM" id="CLU_062440_1_0_2"/>
<keyword evidence="2" id="KW-0489">Methyltransferase</keyword>
<dbReference type="RefSeq" id="WP_048140278.1">
    <property type="nucleotide sequence ID" value="NZ_CP009516.1"/>
</dbReference>
<organism evidence="2 3">
    <name type="scientific">Methanosarcina horonobensis HB-1 = JCM 15518</name>
    <dbReference type="NCBI Taxonomy" id="1434110"/>
    <lineage>
        <taxon>Archaea</taxon>
        <taxon>Methanobacteriati</taxon>
        <taxon>Methanobacteriota</taxon>
        <taxon>Stenosarchaea group</taxon>
        <taxon>Methanomicrobia</taxon>
        <taxon>Methanosarcinales</taxon>
        <taxon>Methanosarcinaceae</taxon>
        <taxon>Methanosarcina</taxon>
    </lineage>
</organism>
<evidence type="ECO:0000313" key="2">
    <source>
        <dbReference type="EMBL" id="AKB78952.1"/>
    </source>
</evidence>
<dbReference type="AlphaFoldDB" id="A0A0E3SFB6"/>
<reference evidence="2 3" key="1">
    <citation type="submission" date="2014-07" db="EMBL/GenBank/DDBJ databases">
        <title>Methanogenic archaea and the global carbon cycle.</title>
        <authorList>
            <person name="Henriksen J.R."/>
            <person name="Luke J."/>
            <person name="Reinhart S."/>
            <person name="Benedict M.N."/>
            <person name="Youngblut N.D."/>
            <person name="Metcalf M.E."/>
            <person name="Whitaker R.J."/>
            <person name="Metcalf W.W."/>
        </authorList>
    </citation>
    <scope>NUCLEOTIDE SEQUENCE [LARGE SCALE GENOMIC DNA]</scope>
    <source>
        <strain evidence="2 3">HB-1</strain>
    </source>
</reference>
<dbReference type="EC" id="2.1.1.-" evidence="2"/>
<dbReference type="GO" id="GO:0032259">
    <property type="term" value="P:methylation"/>
    <property type="evidence" value="ECO:0007669"/>
    <property type="project" value="UniProtKB-KW"/>
</dbReference>
<dbReference type="PANTHER" id="PTHR45128">
    <property type="entry name" value="METHYLTRANSFERASE TYPE 11"/>
    <property type="match status" value="1"/>
</dbReference>
<dbReference type="SUPFAM" id="SSF53335">
    <property type="entry name" value="S-adenosyl-L-methionine-dependent methyltransferases"/>
    <property type="match status" value="1"/>
</dbReference>
<dbReference type="EMBL" id="CP009516">
    <property type="protein sequence ID" value="AKB78952.1"/>
    <property type="molecule type" value="Genomic_DNA"/>
</dbReference>
<dbReference type="PATRIC" id="fig|1434110.4.peg.3174"/>
<protein>
    <submittedName>
        <fullName evidence="2">Methyltransferase</fullName>
        <ecNumber evidence="2">2.1.1.-</ecNumber>
    </submittedName>
</protein>
<dbReference type="Gene3D" id="6.10.140.1580">
    <property type="match status" value="2"/>
</dbReference>
<keyword evidence="3" id="KW-1185">Reference proteome</keyword>
<sequence>MDYVHGYSDRENSRLCDQANTLTTLLHHDTIYPPGSRVLEAGCGVGAQTVILAKNSPEASITSIDISGESVEKARLLTEKEGLANVSFQVANIFDLPFEDETFDHVFICFVLEHLKNPLDALLSVKKVLKKGGTITVIEGDHGSSYFYPGSDEAMQAIKCLIDIQELLGGNSLIGREIYPLLNRAGFKNVSVSPRMVYVDSSKPDLVEGFTKNTFNAMVEGVREQALELKMIDERTWNKGISDLHRTAGQEGTFCYTFFKGTAIK</sequence>
<dbReference type="InterPro" id="IPR053173">
    <property type="entry name" value="SAM-binding_MTase"/>
</dbReference>
<dbReference type="Pfam" id="PF13847">
    <property type="entry name" value="Methyltransf_31"/>
    <property type="match status" value="1"/>
</dbReference>
<gene>
    <name evidence="2" type="ORF">MSHOH_2469</name>
</gene>
<evidence type="ECO:0000259" key="1">
    <source>
        <dbReference type="Pfam" id="PF13847"/>
    </source>
</evidence>
<accession>A0A0E3SFB6</accession>
<dbReference type="Gene3D" id="3.40.50.150">
    <property type="entry name" value="Vaccinia Virus protein VP39"/>
    <property type="match status" value="1"/>
</dbReference>
<evidence type="ECO:0000313" key="3">
    <source>
        <dbReference type="Proteomes" id="UP000033101"/>
    </source>
</evidence>
<dbReference type="GeneID" id="24831752"/>
<dbReference type="PANTHER" id="PTHR45128:SF1">
    <property type="entry name" value="S-ADENOSYLMETHIONINE-DEPENDENT METHYLTRANSFERASE RV2258C"/>
    <property type="match status" value="1"/>
</dbReference>
<proteinExistence type="predicted"/>
<dbReference type="GO" id="GO:0008168">
    <property type="term" value="F:methyltransferase activity"/>
    <property type="evidence" value="ECO:0007669"/>
    <property type="project" value="UniProtKB-KW"/>
</dbReference>